<proteinExistence type="predicted"/>
<organism evidence="1 2">
    <name type="scientific">Sphaerodactylus townsendi</name>
    <dbReference type="NCBI Taxonomy" id="933632"/>
    <lineage>
        <taxon>Eukaryota</taxon>
        <taxon>Metazoa</taxon>
        <taxon>Chordata</taxon>
        <taxon>Craniata</taxon>
        <taxon>Vertebrata</taxon>
        <taxon>Euteleostomi</taxon>
        <taxon>Lepidosauria</taxon>
        <taxon>Squamata</taxon>
        <taxon>Bifurcata</taxon>
        <taxon>Gekkota</taxon>
        <taxon>Sphaerodactylidae</taxon>
        <taxon>Sphaerodactylus</taxon>
    </lineage>
</organism>
<gene>
    <name evidence="1" type="ORF">K3G42_031810</name>
</gene>
<reference evidence="1" key="1">
    <citation type="submission" date="2021-08" db="EMBL/GenBank/DDBJ databases">
        <title>The first chromosome-level gecko genome reveals the dynamic sex chromosomes of Neotropical dwarf geckos (Sphaerodactylidae: Sphaerodactylus).</title>
        <authorList>
            <person name="Pinto B.J."/>
            <person name="Keating S.E."/>
            <person name="Gamble T."/>
        </authorList>
    </citation>
    <scope>NUCLEOTIDE SEQUENCE</scope>
    <source>
        <strain evidence="1">TG3544</strain>
    </source>
</reference>
<sequence length="377" mass="42553">MLAHAPWRPQHPLSRGHRKLIRQPPPTPIDQGDSLKENSPKAPRLPRRFSRRDSKRTVQKRKWCVTPEAEAHISPEETTAAFSRWFKASVLFPKGEEQAGGMAAQTVSALPDSLLLRILESLPPRDRLGMARVCRHWRRLVQDKLLWRHLNLTPYKMSSKVLWHLLRNHLRGNLRTLKARGSLHSVRKQEVFSPALMQALGKQCPNFHHLCLTEADLRSLSYECMPASLKTLELSWCEIPPAWFQTPQAHPQIQHLVIQNVPAFSNQHLANIAHQGTLKTLVLSETYRVTDWGIQTAAPYLGELESLLLHRCSVGDSATHFIGRHMKHLRRLDLSGSSLTDMGLPCLSGLASLEDLQLEACSGLSPEVVVATCRALP</sequence>
<dbReference type="Proteomes" id="UP000827872">
    <property type="component" value="Linkage Group LG03"/>
</dbReference>
<comment type="caution">
    <text evidence="1">The sequence shown here is derived from an EMBL/GenBank/DDBJ whole genome shotgun (WGS) entry which is preliminary data.</text>
</comment>
<evidence type="ECO:0000313" key="1">
    <source>
        <dbReference type="EMBL" id="KAH7993658.1"/>
    </source>
</evidence>
<name>A0ACB8EME6_9SAUR</name>
<dbReference type="EMBL" id="CM037616">
    <property type="protein sequence ID" value="KAH7993658.1"/>
    <property type="molecule type" value="Genomic_DNA"/>
</dbReference>
<protein>
    <submittedName>
        <fullName evidence="1">Uncharacterized protein</fullName>
    </submittedName>
</protein>
<evidence type="ECO:0000313" key="2">
    <source>
        <dbReference type="Proteomes" id="UP000827872"/>
    </source>
</evidence>
<keyword evidence="2" id="KW-1185">Reference proteome</keyword>
<accession>A0ACB8EME6</accession>